<feature type="transmembrane region" description="Helical" evidence="1">
    <location>
        <begin position="145"/>
        <end position="167"/>
    </location>
</feature>
<feature type="transmembrane region" description="Helical" evidence="1">
    <location>
        <begin position="173"/>
        <end position="195"/>
    </location>
</feature>
<dbReference type="EMBL" id="JAAVXB010000009">
    <property type="protein sequence ID" value="NKF23662.1"/>
    <property type="molecule type" value="Genomic_DNA"/>
</dbReference>
<accession>A0A970B5R1</accession>
<feature type="transmembrane region" description="Helical" evidence="1">
    <location>
        <begin position="95"/>
        <end position="124"/>
    </location>
</feature>
<reference evidence="2" key="1">
    <citation type="submission" date="2020-03" db="EMBL/GenBank/DDBJ databases">
        <title>Solimonas marina sp. nov., isolated from deep seawater of the Pacific Ocean.</title>
        <authorList>
            <person name="Liu X."/>
            <person name="Lai Q."/>
            <person name="Sun F."/>
            <person name="Gai Y."/>
            <person name="Li G."/>
            <person name="Shao Z."/>
        </authorList>
    </citation>
    <scope>NUCLEOTIDE SEQUENCE</scope>
    <source>
        <strain evidence="2">C16B3</strain>
    </source>
</reference>
<keyword evidence="1" id="KW-1133">Transmembrane helix</keyword>
<comment type="caution">
    <text evidence="2">The sequence shown here is derived from an EMBL/GenBank/DDBJ whole genome shotgun (WGS) entry which is preliminary data.</text>
</comment>
<dbReference type="Pfam" id="PF04403">
    <property type="entry name" value="PqiA"/>
    <property type="match status" value="1"/>
</dbReference>
<dbReference type="RefSeq" id="WP_168148988.1">
    <property type="nucleotide sequence ID" value="NZ_JAAVXB010000009.1"/>
</dbReference>
<dbReference type="InterPro" id="IPR007498">
    <property type="entry name" value="PqiA-like"/>
</dbReference>
<dbReference type="AlphaFoldDB" id="A0A970B5R1"/>
<proteinExistence type="predicted"/>
<gene>
    <name evidence="2" type="ORF">G7Y82_15195</name>
</gene>
<evidence type="ECO:0000256" key="1">
    <source>
        <dbReference type="SAM" id="Phobius"/>
    </source>
</evidence>
<feature type="transmembrane region" description="Helical" evidence="1">
    <location>
        <begin position="47"/>
        <end position="67"/>
    </location>
</feature>
<keyword evidence="1" id="KW-0472">Membrane</keyword>
<sequence>MHPSEFIVCEHCDVVYQRADLIRKQSACCVRCGAELYRAPAMHLQTMLALVVTSLFLFVIANAYPLISMQMNGIDHASTLIDSVAAAWHSGVGPIAVMTALAVVLFPLTQIVLLGYLLTSLIMLHRDPPGFVDLMHALRLMRPWSMVEVYLIGALVAVVKMAGMASVRAEPGLYALGALTFLLALINAFDLRLLWDARDRLVE</sequence>
<protein>
    <submittedName>
        <fullName evidence="2">Paraquat-inducible protein A</fullName>
    </submittedName>
</protein>
<keyword evidence="1" id="KW-0812">Transmembrane</keyword>
<organism evidence="2 3">
    <name type="scientific">Solimonas marina</name>
    <dbReference type="NCBI Taxonomy" id="2714601"/>
    <lineage>
        <taxon>Bacteria</taxon>
        <taxon>Pseudomonadati</taxon>
        <taxon>Pseudomonadota</taxon>
        <taxon>Gammaproteobacteria</taxon>
        <taxon>Nevskiales</taxon>
        <taxon>Nevskiaceae</taxon>
        <taxon>Solimonas</taxon>
    </lineage>
</organism>
<dbReference type="Proteomes" id="UP000653472">
    <property type="component" value="Unassembled WGS sequence"/>
</dbReference>
<evidence type="ECO:0000313" key="2">
    <source>
        <dbReference type="EMBL" id="NKF23662.1"/>
    </source>
</evidence>
<name>A0A970B5R1_9GAMM</name>
<evidence type="ECO:0000313" key="3">
    <source>
        <dbReference type="Proteomes" id="UP000653472"/>
    </source>
</evidence>
<keyword evidence="3" id="KW-1185">Reference proteome</keyword>